<gene>
    <name evidence="4" type="ORF">IAB77_01605</name>
</gene>
<dbReference type="PANTHER" id="PTHR43278:SF4">
    <property type="entry name" value="NAD(P)H-DEPENDENT FMN-CONTAINING OXIDOREDUCTASE YWQN-RELATED"/>
    <property type="match status" value="1"/>
</dbReference>
<organism evidence="4 5">
    <name type="scientific">Candidatus Scatomorpha intestinavium</name>
    <dbReference type="NCBI Taxonomy" id="2840922"/>
    <lineage>
        <taxon>Bacteria</taxon>
        <taxon>Bacillati</taxon>
        <taxon>Bacillota</taxon>
        <taxon>Clostridia</taxon>
        <taxon>Eubacteriales</taxon>
        <taxon>Candidatus Scatomorpha</taxon>
    </lineage>
</organism>
<name>A0A9D0ZC62_9FIRM</name>
<evidence type="ECO:0000313" key="5">
    <source>
        <dbReference type="Proteomes" id="UP000824262"/>
    </source>
</evidence>
<protein>
    <submittedName>
        <fullName evidence="4">Flavodoxin family protein</fullName>
    </submittedName>
</protein>
<evidence type="ECO:0000256" key="1">
    <source>
        <dbReference type="ARBA" id="ARBA00022630"/>
    </source>
</evidence>
<reference evidence="4" key="2">
    <citation type="journal article" date="2021" name="PeerJ">
        <title>Extensive microbial diversity within the chicken gut microbiome revealed by metagenomics and culture.</title>
        <authorList>
            <person name="Gilroy R."/>
            <person name="Ravi A."/>
            <person name="Getino M."/>
            <person name="Pursley I."/>
            <person name="Horton D.L."/>
            <person name="Alikhan N.F."/>
            <person name="Baker D."/>
            <person name="Gharbi K."/>
            <person name="Hall N."/>
            <person name="Watson M."/>
            <person name="Adriaenssens E.M."/>
            <person name="Foster-Nyarko E."/>
            <person name="Jarju S."/>
            <person name="Secka A."/>
            <person name="Antonio M."/>
            <person name="Oren A."/>
            <person name="Chaudhuri R.R."/>
            <person name="La Ragione R."/>
            <person name="Hildebrand F."/>
            <person name="Pallen M.J."/>
        </authorList>
    </citation>
    <scope>NUCLEOTIDE SEQUENCE</scope>
    <source>
        <strain evidence="4">ChiBcolR7-354</strain>
    </source>
</reference>
<keyword evidence="2" id="KW-0288">FMN</keyword>
<accession>A0A9D0ZC62</accession>
<evidence type="ECO:0000313" key="4">
    <source>
        <dbReference type="EMBL" id="HIQ77937.1"/>
    </source>
</evidence>
<dbReference type="InterPro" id="IPR029039">
    <property type="entry name" value="Flavoprotein-like_sf"/>
</dbReference>
<evidence type="ECO:0000256" key="2">
    <source>
        <dbReference type="ARBA" id="ARBA00022643"/>
    </source>
</evidence>
<proteinExistence type="predicted"/>
<dbReference type="GO" id="GO:0016491">
    <property type="term" value="F:oxidoreductase activity"/>
    <property type="evidence" value="ECO:0007669"/>
    <property type="project" value="InterPro"/>
</dbReference>
<dbReference type="PANTHER" id="PTHR43278">
    <property type="entry name" value="NAD(P)H-DEPENDENT FMN-CONTAINING OXIDOREDUCTASE YWQN-RELATED"/>
    <property type="match status" value="1"/>
</dbReference>
<dbReference type="Gene3D" id="3.40.50.360">
    <property type="match status" value="1"/>
</dbReference>
<dbReference type="InterPro" id="IPR051796">
    <property type="entry name" value="ISF_SsuE-like"/>
</dbReference>
<evidence type="ECO:0000259" key="3">
    <source>
        <dbReference type="Pfam" id="PF03358"/>
    </source>
</evidence>
<feature type="domain" description="NADPH-dependent FMN reductase-like" evidence="3">
    <location>
        <begin position="1"/>
        <end position="152"/>
    </location>
</feature>
<sequence length="203" mass="21431">MKVLLINGSPNEHGCTRFALDEAARVLNGCGVETELLNVGREASGGCIACGACYKTGRCVRGGGVNEAIEALNSADGLIVGSPVHYASPAGGLLAFLDRMFYAGASGFAHKPAACIVSARRAGTTASVDVINKYFTISQMPVVSSTYWPMVHGSTPEEVAQDAEGLQTVRNLARNMAWLIKCIKESGIEPPKPDRGARTNFIR</sequence>
<reference evidence="4" key="1">
    <citation type="submission" date="2020-10" db="EMBL/GenBank/DDBJ databases">
        <authorList>
            <person name="Gilroy R."/>
        </authorList>
    </citation>
    <scope>NUCLEOTIDE SEQUENCE</scope>
    <source>
        <strain evidence="4">ChiBcolR7-354</strain>
    </source>
</reference>
<dbReference type="AlphaFoldDB" id="A0A9D0ZC62"/>
<dbReference type="SUPFAM" id="SSF52218">
    <property type="entry name" value="Flavoproteins"/>
    <property type="match status" value="1"/>
</dbReference>
<dbReference type="Pfam" id="PF03358">
    <property type="entry name" value="FMN_red"/>
    <property type="match status" value="1"/>
</dbReference>
<comment type="caution">
    <text evidence="4">The sequence shown here is derived from an EMBL/GenBank/DDBJ whole genome shotgun (WGS) entry which is preliminary data.</text>
</comment>
<keyword evidence="1" id="KW-0285">Flavoprotein</keyword>
<dbReference type="EMBL" id="DVGA01000022">
    <property type="protein sequence ID" value="HIQ77937.1"/>
    <property type="molecule type" value="Genomic_DNA"/>
</dbReference>
<dbReference type="InterPro" id="IPR005025">
    <property type="entry name" value="FMN_Rdtase-like_dom"/>
</dbReference>
<dbReference type="Proteomes" id="UP000824262">
    <property type="component" value="Unassembled WGS sequence"/>
</dbReference>